<keyword evidence="3" id="KW-1003">Cell membrane</keyword>
<evidence type="ECO:0000256" key="4">
    <source>
        <dbReference type="ARBA" id="ARBA00022692"/>
    </source>
</evidence>
<dbReference type="InterPro" id="IPR035906">
    <property type="entry name" value="MetI-like_sf"/>
</dbReference>
<dbReference type="CDD" id="cd06261">
    <property type="entry name" value="TM_PBP2"/>
    <property type="match status" value="1"/>
</dbReference>
<keyword evidence="6 7" id="KW-0472">Membrane</keyword>
<keyword evidence="2 7" id="KW-0813">Transport</keyword>
<dbReference type="Pfam" id="PF00528">
    <property type="entry name" value="BPD_transp_1"/>
    <property type="match status" value="1"/>
</dbReference>
<evidence type="ECO:0000256" key="6">
    <source>
        <dbReference type="ARBA" id="ARBA00023136"/>
    </source>
</evidence>
<dbReference type="RefSeq" id="WP_168521819.1">
    <property type="nucleotide sequence ID" value="NZ_JAAXLS010000051.1"/>
</dbReference>
<dbReference type="SUPFAM" id="SSF161098">
    <property type="entry name" value="MetI-like"/>
    <property type="match status" value="1"/>
</dbReference>
<dbReference type="Gene3D" id="1.10.3720.10">
    <property type="entry name" value="MetI-like"/>
    <property type="match status" value="1"/>
</dbReference>
<evidence type="ECO:0000256" key="2">
    <source>
        <dbReference type="ARBA" id="ARBA00022448"/>
    </source>
</evidence>
<feature type="transmembrane region" description="Helical" evidence="7">
    <location>
        <begin position="125"/>
        <end position="148"/>
    </location>
</feature>
<evidence type="ECO:0000313" key="10">
    <source>
        <dbReference type="Proteomes" id="UP000715441"/>
    </source>
</evidence>
<dbReference type="InterPro" id="IPR000515">
    <property type="entry name" value="MetI-like"/>
</dbReference>
<feature type="domain" description="ABC transmembrane type-1" evidence="8">
    <location>
        <begin position="86"/>
        <end position="291"/>
    </location>
</feature>
<evidence type="ECO:0000256" key="7">
    <source>
        <dbReference type="RuleBase" id="RU363032"/>
    </source>
</evidence>
<keyword evidence="10" id="KW-1185">Reference proteome</keyword>
<dbReference type="Proteomes" id="UP000715441">
    <property type="component" value="Unassembled WGS sequence"/>
</dbReference>
<name>A0ABX1JET4_9PSEU</name>
<dbReference type="PANTHER" id="PTHR43163">
    <property type="entry name" value="DIPEPTIDE TRANSPORT SYSTEM PERMEASE PROTEIN DPPB-RELATED"/>
    <property type="match status" value="1"/>
</dbReference>
<feature type="transmembrane region" description="Helical" evidence="7">
    <location>
        <begin position="222"/>
        <end position="244"/>
    </location>
</feature>
<protein>
    <submittedName>
        <fullName evidence="9">ABC transporter permease</fullName>
    </submittedName>
</protein>
<sequence>MRFVISLWALVTLTFLMVQLVPGDPVRAALGMSATQEDVQRMRDQLHLDDPLPAQYWHYLKSTLSGDLGESIMRQIPVSQIVDGGLWNTVSLVLAAFVVVVIVAIPLGGLGAAASRWRRGRAVDVAFTGATTIGASLPEIVLGVGLVYVFAVSNPWLPIAGKGGLESYILPAVSLSLVPALTLARVLRSEGRAVLSQEYIRTALAKRLSGPRLHGRHVLPNVMPAGLTVGALLLGGMLAGTVLIETVYSWPGLGTAFVQGIQDKDYPVVQGIALIYGSMVLLLNLGIDLLLAVIDPRTSNHR</sequence>
<proteinExistence type="inferred from homology"/>
<dbReference type="Pfam" id="PF19300">
    <property type="entry name" value="BPD_transp_1_N"/>
    <property type="match status" value="1"/>
</dbReference>
<organism evidence="9 10">
    <name type="scientific">Amycolatopsis acididurans</name>
    <dbReference type="NCBI Taxonomy" id="2724524"/>
    <lineage>
        <taxon>Bacteria</taxon>
        <taxon>Bacillati</taxon>
        <taxon>Actinomycetota</taxon>
        <taxon>Actinomycetes</taxon>
        <taxon>Pseudonocardiales</taxon>
        <taxon>Pseudonocardiaceae</taxon>
        <taxon>Amycolatopsis</taxon>
    </lineage>
</organism>
<feature type="transmembrane region" description="Helical" evidence="7">
    <location>
        <begin position="92"/>
        <end position="113"/>
    </location>
</feature>
<evidence type="ECO:0000313" key="9">
    <source>
        <dbReference type="EMBL" id="NKQ58206.1"/>
    </source>
</evidence>
<comment type="similarity">
    <text evidence="7">Belongs to the binding-protein-dependent transport system permease family.</text>
</comment>
<evidence type="ECO:0000256" key="5">
    <source>
        <dbReference type="ARBA" id="ARBA00022989"/>
    </source>
</evidence>
<evidence type="ECO:0000259" key="8">
    <source>
        <dbReference type="PROSITE" id="PS50928"/>
    </source>
</evidence>
<feature type="transmembrane region" description="Helical" evidence="7">
    <location>
        <begin position="168"/>
        <end position="187"/>
    </location>
</feature>
<dbReference type="EMBL" id="JAAXLS010000051">
    <property type="protein sequence ID" value="NKQ58206.1"/>
    <property type="molecule type" value="Genomic_DNA"/>
</dbReference>
<comment type="subcellular location">
    <subcellularLocation>
        <location evidence="1 7">Cell membrane</location>
        <topology evidence="1 7">Multi-pass membrane protein</topology>
    </subcellularLocation>
</comment>
<gene>
    <name evidence="9" type="ORF">HFP15_35670</name>
</gene>
<evidence type="ECO:0000256" key="3">
    <source>
        <dbReference type="ARBA" id="ARBA00022475"/>
    </source>
</evidence>
<dbReference type="PANTHER" id="PTHR43163:SF6">
    <property type="entry name" value="DIPEPTIDE TRANSPORT SYSTEM PERMEASE PROTEIN DPPB-RELATED"/>
    <property type="match status" value="1"/>
</dbReference>
<accession>A0ABX1JET4</accession>
<dbReference type="InterPro" id="IPR045621">
    <property type="entry name" value="BPD_transp_1_N"/>
</dbReference>
<comment type="caution">
    <text evidence="9">The sequence shown here is derived from an EMBL/GenBank/DDBJ whole genome shotgun (WGS) entry which is preliminary data.</text>
</comment>
<keyword evidence="4 7" id="KW-0812">Transmembrane</keyword>
<keyword evidence="5 7" id="KW-1133">Transmembrane helix</keyword>
<reference evidence="9 10" key="1">
    <citation type="submission" date="2020-04" db="EMBL/GenBank/DDBJ databases">
        <title>Novel species.</title>
        <authorList>
            <person name="Teo W.F.A."/>
            <person name="Lipun K."/>
            <person name="Srisuk N."/>
            <person name="Duangmal K."/>
        </authorList>
    </citation>
    <scope>NUCLEOTIDE SEQUENCE [LARGE SCALE GENOMIC DNA]</scope>
    <source>
        <strain evidence="9 10">K13G38</strain>
    </source>
</reference>
<evidence type="ECO:0000256" key="1">
    <source>
        <dbReference type="ARBA" id="ARBA00004651"/>
    </source>
</evidence>
<feature type="transmembrane region" description="Helical" evidence="7">
    <location>
        <begin position="273"/>
        <end position="294"/>
    </location>
</feature>
<dbReference type="PROSITE" id="PS50928">
    <property type="entry name" value="ABC_TM1"/>
    <property type="match status" value="1"/>
</dbReference>